<evidence type="ECO:0000259" key="8">
    <source>
        <dbReference type="SMART" id="SM01350"/>
    </source>
</evidence>
<dbReference type="UniPathway" id="UPA00115">
    <property type="reaction ID" value="UER00410"/>
</dbReference>
<gene>
    <name evidence="9" type="ORF">BCR39DRAFT_523481</name>
</gene>
<keyword evidence="4" id="KW-0311">Gluconate utilization</keyword>
<comment type="subunit">
    <text evidence="6">Homodimer.</text>
</comment>
<evidence type="ECO:0000256" key="4">
    <source>
        <dbReference type="ARBA" id="ARBA00023064"/>
    </source>
</evidence>
<accession>A0A1Y2BBU6</accession>
<dbReference type="SUPFAM" id="SSF48179">
    <property type="entry name" value="6-phosphogluconate dehydrogenase C-terminal domain-like"/>
    <property type="match status" value="1"/>
</dbReference>
<evidence type="ECO:0000256" key="7">
    <source>
        <dbReference type="PIRSR" id="PIRSR000109-1"/>
    </source>
</evidence>
<comment type="caution">
    <text evidence="9">The sequence shown here is derived from an EMBL/GenBank/DDBJ whole genome shotgun (WGS) entry which is preliminary data.</text>
</comment>
<protein>
    <recommendedName>
        <fullName evidence="6">6-phosphogluconate dehydrogenase, decarboxylating</fullName>
        <ecNumber evidence="6">1.1.1.44</ecNumber>
    </recommendedName>
</protein>
<dbReference type="InParanoid" id="A0A1Y2BBU6"/>
<dbReference type="AlphaFoldDB" id="A0A1Y2BBU6"/>
<dbReference type="SUPFAM" id="SSF51735">
    <property type="entry name" value="NAD(P)-binding Rossmann-fold domains"/>
    <property type="match status" value="1"/>
</dbReference>
<comment type="similarity">
    <text evidence="2 6">Belongs to the 6-phosphogluconate dehydrogenase family.</text>
</comment>
<dbReference type="EC" id="1.1.1.44" evidence="6"/>
<dbReference type="InterPro" id="IPR008927">
    <property type="entry name" value="6-PGluconate_DH-like_C_sf"/>
</dbReference>
<evidence type="ECO:0000256" key="6">
    <source>
        <dbReference type="PIRNR" id="PIRNR000109"/>
    </source>
</evidence>
<dbReference type="GO" id="GO:0019521">
    <property type="term" value="P:D-gluconate metabolic process"/>
    <property type="evidence" value="ECO:0007669"/>
    <property type="project" value="UniProtKB-KW"/>
</dbReference>
<dbReference type="STRING" id="71784.A0A1Y2BBU6"/>
<keyword evidence="6" id="KW-0521">NADP</keyword>
<dbReference type="InterPro" id="IPR006183">
    <property type="entry name" value="Pgluconate_DH"/>
</dbReference>
<dbReference type="Gene3D" id="3.40.50.720">
    <property type="entry name" value="NAD(P)-binding Rossmann-like Domain"/>
    <property type="match status" value="1"/>
</dbReference>
<dbReference type="OrthoDB" id="434986at2759"/>
<dbReference type="PIRSF" id="PIRSF000109">
    <property type="entry name" value="6PGD"/>
    <property type="match status" value="1"/>
</dbReference>
<dbReference type="InterPro" id="IPR013328">
    <property type="entry name" value="6PGD_dom2"/>
</dbReference>
<dbReference type="Pfam" id="PF00393">
    <property type="entry name" value="6PGD"/>
    <property type="match status" value="1"/>
</dbReference>
<dbReference type="GO" id="GO:0006098">
    <property type="term" value="P:pentose-phosphate shunt"/>
    <property type="evidence" value="ECO:0007669"/>
    <property type="project" value="UniProtKB-UniPathway"/>
</dbReference>
<dbReference type="Proteomes" id="UP000193986">
    <property type="component" value="Unassembled WGS sequence"/>
</dbReference>
<dbReference type="InterPro" id="IPR036291">
    <property type="entry name" value="NAD(P)-bd_dom_sf"/>
</dbReference>
<reference evidence="9 10" key="1">
    <citation type="submission" date="2016-07" db="EMBL/GenBank/DDBJ databases">
        <title>Pervasive Adenine N6-methylation of Active Genes in Fungi.</title>
        <authorList>
            <consortium name="DOE Joint Genome Institute"/>
            <person name="Mondo S.J."/>
            <person name="Dannebaum R.O."/>
            <person name="Kuo R.C."/>
            <person name="Labutti K."/>
            <person name="Haridas S."/>
            <person name="Kuo A."/>
            <person name="Salamov A."/>
            <person name="Ahrendt S.R."/>
            <person name="Lipzen A."/>
            <person name="Sullivan W."/>
            <person name="Andreopoulos W.B."/>
            <person name="Clum A."/>
            <person name="Lindquist E."/>
            <person name="Daum C."/>
            <person name="Ramamoorthy G.K."/>
            <person name="Gryganskyi A."/>
            <person name="Culley D."/>
            <person name="Magnuson J.K."/>
            <person name="James T.Y."/>
            <person name="O'Malley M.A."/>
            <person name="Stajich J.E."/>
            <person name="Spatafora J.W."/>
            <person name="Visel A."/>
            <person name="Grigoriev I.V."/>
        </authorList>
    </citation>
    <scope>NUCLEOTIDE SEQUENCE [LARGE SCALE GENOMIC DNA]</scope>
    <source>
        <strain evidence="9 10">68-887.2</strain>
    </source>
</reference>
<dbReference type="PANTHER" id="PTHR11811">
    <property type="entry name" value="6-PHOSPHOGLUCONATE DEHYDROGENASE"/>
    <property type="match status" value="1"/>
</dbReference>
<feature type="active site" description="Proton acceptor" evidence="7">
    <location>
        <position position="205"/>
    </location>
</feature>
<evidence type="ECO:0000256" key="2">
    <source>
        <dbReference type="ARBA" id="ARBA00008419"/>
    </source>
</evidence>
<comment type="catalytic activity">
    <reaction evidence="6">
        <text>6-phospho-D-gluconate + NADP(+) = D-ribulose 5-phosphate + CO2 + NADPH</text>
        <dbReference type="Rhea" id="RHEA:10116"/>
        <dbReference type="ChEBI" id="CHEBI:16526"/>
        <dbReference type="ChEBI" id="CHEBI:57783"/>
        <dbReference type="ChEBI" id="CHEBI:58121"/>
        <dbReference type="ChEBI" id="CHEBI:58349"/>
        <dbReference type="ChEBI" id="CHEBI:58759"/>
        <dbReference type="EC" id="1.1.1.44"/>
    </reaction>
</comment>
<comment type="function">
    <text evidence="6">Catalyzes the oxidative decarboxylation of 6-phosphogluconate to ribulose 5-phosphate and CO(2), with concomitant reduction of NADP to NADPH.</text>
</comment>
<dbReference type="GO" id="GO:0050661">
    <property type="term" value="F:NADP binding"/>
    <property type="evidence" value="ECO:0007669"/>
    <property type="project" value="InterPro"/>
</dbReference>
<feature type="domain" description="6-phosphogluconate dehydrogenase C-terminal" evidence="8">
    <location>
        <begin position="201"/>
        <end position="514"/>
    </location>
</feature>
<dbReference type="PRINTS" id="PR00076">
    <property type="entry name" value="6PGDHDRGNASE"/>
</dbReference>
<evidence type="ECO:0000256" key="5">
    <source>
        <dbReference type="ARBA" id="ARBA00023126"/>
    </source>
</evidence>
<dbReference type="InterPro" id="IPR006115">
    <property type="entry name" value="6PGDH_NADP-bd"/>
</dbReference>
<keyword evidence="5 6" id="KW-0570">Pentose shunt</keyword>
<dbReference type="FunFam" id="3.40.50.720:FF:000634">
    <property type="entry name" value="6-phosphogluconate dehydrogenase, decarboxylating"/>
    <property type="match status" value="1"/>
</dbReference>
<evidence type="ECO:0000256" key="3">
    <source>
        <dbReference type="ARBA" id="ARBA00023002"/>
    </source>
</evidence>
<dbReference type="Pfam" id="PF03446">
    <property type="entry name" value="NAD_binding_2"/>
    <property type="match status" value="1"/>
</dbReference>
<keyword evidence="3 6" id="KW-0560">Oxidoreductase</keyword>
<dbReference type="GO" id="GO:0004616">
    <property type="term" value="F:phosphogluconate dehydrogenase (decarboxylating) activity"/>
    <property type="evidence" value="ECO:0007669"/>
    <property type="project" value="UniProtKB-EC"/>
</dbReference>
<name>A0A1Y2BBU6_9TREE</name>
<keyword evidence="10" id="KW-1185">Reference proteome</keyword>
<proteinExistence type="inferred from homology"/>
<comment type="pathway">
    <text evidence="1 6">Carbohydrate degradation; pentose phosphate pathway; D-ribulose 5-phosphate from D-glucose 6-phosphate (oxidative stage): step 3/3.</text>
</comment>
<organism evidence="9 10">
    <name type="scientific">Naematelia encephala</name>
    <dbReference type="NCBI Taxonomy" id="71784"/>
    <lineage>
        <taxon>Eukaryota</taxon>
        <taxon>Fungi</taxon>
        <taxon>Dikarya</taxon>
        <taxon>Basidiomycota</taxon>
        <taxon>Agaricomycotina</taxon>
        <taxon>Tremellomycetes</taxon>
        <taxon>Tremellales</taxon>
        <taxon>Naemateliaceae</taxon>
        <taxon>Naematelia</taxon>
    </lineage>
</organism>
<evidence type="ECO:0000313" key="10">
    <source>
        <dbReference type="Proteomes" id="UP000193986"/>
    </source>
</evidence>
<evidence type="ECO:0000256" key="1">
    <source>
        <dbReference type="ARBA" id="ARBA00004874"/>
    </source>
</evidence>
<dbReference type="SMART" id="SM01350">
    <property type="entry name" value="6PGD"/>
    <property type="match status" value="1"/>
</dbReference>
<dbReference type="EMBL" id="MCFC01000010">
    <property type="protein sequence ID" value="ORY32234.1"/>
    <property type="molecule type" value="Genomic_DNA"/>
</dbReference>
<feature type="active site" description="Proton donor" evidence="7">
    <location>
        <position position="212"/>
    </location>
</feature>
<dbReference type="InterPro" id="IPR006113">
    <property type="entry name" value="6PGDH_Gnd/GntZ"/>
</dbReference>
<evidence type="ECO:0000313" key="9">
    <source>
        <dbReference type="EMBL" id="ORY32234.1"/>
    </source>
</evidence>
<sequence length="516" mass="56955">MADLDNDQVSDLEIGIVGSGSMGSGMTLLFSEKGSVVGCYDYDKEAVERVLDQAKEDENVDTSKVHGFTSLEKLFNAFPKGSGGDKKKPRMFVISLPHGKPVDGILDELLPLTEEGDIIIDGGNEWWEDTERRQRKAKDHGVQWIGMGVSGGYQAARHGPSISPGGDKEAYDYVEPFLDKWAARAPNGDACVEYMGPGGAGHYVKMIHNGIEHAHMSILCEVRAILYHQLGLSNDEISNMFESWYKKGPLRGNFLVGIGYKGLRFQEGDGIKDKRGIVEGIEDKVTQDVDKSEGTGTWSTKEMAERHVAAPAIAASHQLRVISANKFERLEVADNLDMPQPKTGSIDDKTKEELLDIVEQAVYGGILGGFIQGLQIISRASTDQKWGIELAKCLRIWRAGCIIQSDAITEFLMPLVEPFGPSEPLNLLQSIPEVAKELRKTYEPMKKLYAYAVEVDAVAPAVGATVEWLKAVGGRNLPTDFEEMELDYFGHHDYDLKAKTEKGSHKGRYHTEFQST</sequence>
<dbReference type="Gene3D" id="1.10.1040.10">
    <property type="entry name" value="N-(1-d-carboxylethyl)-l-norvaline Dehydrogenase, domain 2"/>
    <property type="match status" value="1"/>
</dbReference>
<dbReference type="InterPro" id="IPR006114">
    <property type="entry name" value="6PGDH_C"/>
</dbReference>